<feature type="compositionally biased region" description="Basic and acidic residues" evidence="5">
    <location>
        <begin position="89"/>
        <end position="98"/>
    </location>
</feature>
<name>A0A6P7KIK6_9TELE</name>
<dbReference type="InParanoid" id="A0A6P7KIK6"/>
<evidence type="ECO:0000256" key="5">
    <source>
        <dbReference type="SAM" id="MobiDB-lite"/>
    </source>
</evidence>
<evidence type="ECO:0000256" key="3">
    <source>
        <dbReference type="ARBA" id="ARBA00022553"/>
    </source>
</evidence>
<evidence type="ECO:0000313" key="7">
    <source>
        <dbReference type="Proteomes" id="UP000515145"/>
    </source>
</evidence>
<evidence type="ECO:0000256" key="2">
    <source>
        <dbReference type="ARBA" id="ARBA00022490"/>
    </source>
</evidence>
<feature type="compositionally biased region" description="Polar residues" evidence="5">
    <location>
        <begin position="563"/>
        <end position="594"/>
    </location>
</feature>
<evidence type="ECO:0000256" key="4">
    <source>
        <dbReference type="ARBA" id="ARBA00023212"/>
    </source>
</evidence>
<gene>
    <name evidence="8" type="primary">gtse1</name>
</gene>
<feature type="compositionally biased region" description="Low complexity" evidence="5">
    <location>
        <begin position="271"/>
        <end position="281"/>
    </location>
</feature>
<feature type="domain" description="G2 and S phase-expressed protein 1 N-terminal" evidence="6">
    <location>
        <begin position="10"/>
        <end position="145"/>
    </location>
</feature>
<feature type="compositionally biased region" description="Polar residues" evidence="5">
    <location>
        <begin position="630"/>
        <end position="639"/>
    </location>
</feature>
<evidence type="ECO:0000313" key="8">
    <source>
        <dbReference type="RefSeq" id="XP_028287206.1"/>
    </source>
</evidence>
<feature type="region of interest" description="Disordered" evidence="5">
    <location>
        <begin position="89"/>
        <end position="111"/>
    </location>
</feature>
<dbReference type="PANTHER" id="PTHR21584:SF10">
    <property type="entry name" value="G2 AND S PHASE-EXPRESSED PROTEIN 1"/>
    <property type="match status" value="1"/>
</dbReference>
<feature type="compositionally biased region" description="Low complexity" evidence="5">
    <location>
        <begin position="290"/>
        <end position="307"/>
    </location>
</feature>
<feature type="region of interest" description="Disordered" evidence="5">
    <location>
        <begin position="628"/>
        <end position="647"/>
    </location>
</feature>
<feature type="region of interest" description="Disordered" evidence="5">
    <location>
        <begin position="239"/>
        <end position="444"/>
    </location>
</feature>
<dbReference type="Proteomes" id="UP000515145">
    <property type="component" value="Chromosome 19"/>
</dbReference>
<feature type="compositionally biased region" description="Low complexity" evidence="5">
    <location>
        <begin position="404"/>
        <end position="422"/>
    </location>
</feature>
<dbReference type="Pfam" id="PF15259">
    <property type="entry name" value="GTSE1_N"/>
    <property type="match status" value="1"/>
</dbReference>
<dbReference type="InterPro" id="IPR032768">
    <property type="entry name" value="GTSE1_N"/>
</dbReference>
<reference evidence="8" key="1">
    <citation type="submission" date="2025-08" db="UniProtKB">
        <authorList>
            <consortium name="RefSeq"/>
        </authorList>
    </citation>
    <scope>IDENTIFICATION</scope>
</reference>
<accession>A0A6P7KIK6</accession>
<keyword evidence="7" id="KW-1185">Reference proteome</keyword>
<dbReference type="RefSeq" id="XP_028287206.1">
    <property type="nucleotide sequence ID" value="XM_028431405.1"/>
</dbReference>
<dbReference type="AlphaFoldDB" id="A0A6P7KIK6"/>
<evidence type="ECO:0000259" key="6">
    <source>
        <dbReference type="Pfam" id="PF15259"/>
    </source>
</evidence>
<keyword evidence="2" id="KW-0963">Cytoplasm</keyword>
<dbReference type="OrthoDB" id="10072587at2759"/>
<feature type="compositionally biased region" description="Low complexity" evidence="5">
    <location>
        <begin position="346"/>
        <end position="391"/>
    </location>
</feature>
<dbReference type="CTD" id="51512"/>
<feature type="region of interest" description="Disordered" evidence="5">
    <location>
        <begin position="158"/>
        <end position="222"/>
    </location>
</feature>
<proteinExistence type="predicted"/>
<organism evidence="7 8">
    <name type="scientific">Parambassis ranga</name>
    <name type="common">Indian glassy fish</name>
    <dbReference type="NCBI Taxonomy" id="210632"/>
    <lineage>
        <taxon>Eukaryota</taxon>
        <taxon>Metazoa</taxon>
        <taxon>Chordata</taxon>
        <taxon>Craniata</taxon>
        <taxon>Vertebrata</taxon>
        <taxon>Euteleostomi</taxon>
        <taxon>Actinopterygii</taxon>
        <taxon>Neopterygii</taxon>
        <taxon>Teleostei</taxon>
        <taxon>Neoteleostei</taxon>
        <taxon>Acanthomorphata</taxon>
        <taxon>Ovalentaria</taxon>
        <taxon>Ambassidae</taxon>
        <taxon>Parambassis</taxon>
    </lineage>
</organism>
<keyword evidence="3" id="KW-0597">Phosphoprotein</keyword>
<dbReference type="GO" id="GO:0005881">
    <property type="term" value="C:cytoplasmic microtubule"/>
    <property type="evidence" value="ECO:0007669"/>
    <property type="project" value="TreeGrafter"/>
</dbReference>
<keyword evidence="4" id="KW-0206">Cytoskeleton</keyword>
<dbReference type="InterPro" id="IPR026657">
    <property type="entry name" value="DDA3/GTSE-1"/>
</dbReference>
<sequence>MDSRANNDLFFIHEEKFDFDVSMSPASSTGDEDEVFLGPTSHKERCVSIRVASQLQDGSCSGARVSWGVLTEDQQEAVCQEALRVAEELKSGRPHGEGADAAGVTSDTTEREEFVQDPDAKLGMLGKTVGTLSPIKRQTFCVQDSPMKQLPPTIQRQLLRGSSSSTASSTRSTATTAPSTRLATAAASSTRSTATTASSTRPAAKTRLSTSSPVARIKAQPRTALRGKATLGVAVVLPNKPTAPTTSISANKSKVDKTRLQPPSKSVVGCRRSPSSRSSSRAESYEDLGSDSASVASDISDSSFNSSLVGKRMLAPPNKSTGMRNPLGVKAPTLQSRRVTDRRNTSSSSSSVSSFNSSMSVSPAKGKLNSSLNRSLSGSSIPAPSSASRPASHGKLRRSTVYTAAEPAPSASSRRSLSSQARKLSEAEHAKAARATPLKRADAAPVLQTPTKTVLERSISVPSAASGRLQSGLKGKPKVEVSVLPTPSKGSKAVRHAEDVSKILKPKRLMSAGSTDSLPSKLSAGPLTPSAGSCKSLQLKARRPSALPTPVKHRLSAIPAPTPTSQTLRTVKTSSISDHSYTPTSAKKQLSCSPASKDAQEEEEEPSEAPQIEPFCLEVEDEEKPVTAPVLNTQQPTESENMDPEALGQSEVTPKEDLMELETTEETSVKMQEVLLLDLPPPILQPQEKLLIDLTNTPDLIRTCTNTCTATQQLIDLSSPLIKWSPEDKRENAPLINLSF</sequence>
<dbReference type="PANTHER" id="PTHR21584">
    <property type="entry name" value="DIFFERENTIAL DISPLAY AND ACTIVATED BY P53 DDA3 /G2 S PHASE EXPRESSED 1"/>
    <property type="match status" value="1"/>
</dbReference>
<feature type="compositionally biased region" description="Low complexity" evidence="5">
    <location>
        <begin position="162"/>
        <end position="207"/>
    </location>
</feature>
<dbReference type="GeneID" id="114452216"/>
<comment type="subcellular location">
    <subcellularLocation>
        <location evidence="1">Cytoplasm</location>
        <location evidence="1">Cytoskeleton</location>
    </subcellularLocation>
</comment>
<feature type="compositionally biased region" description="Polar residues" evidence="5">
    <location>
        <begin position="242"/>
        <end position="252"/>
    </location>
</feature>
<evidence type="ECO:0000256" key="1">
    <source>
        <dbReference type="ARBA" id="ARBA00004245"/>
    </source>
</evidence>
<protein>
    <submittedName>
        <fullName evidence="8">G2 and S phase-expressed protein 1</fullName>
    </submittedName>
</protein>
<feature type="region of interest" description="Disordered" evidence="5">
    <location>
        <begin position="511"/>
        <end position="611"/>
    </location>
</feature>
<dbReference type="GO" id="GO:0008017">
    <property type="term" value="F:microtubule binding"/>
    <property type="evidence" value="ECO:0007669"/>
    <property type="project" value="TreeGrafter"/>
</dbReference>